<dbReference type="InterPro" id="IPR029063">
    <property type="entry name" value="SAM-dependent_MTases_sf"/>
</dbReference>
<dbReference type="Pfam" id="PF13489">
    <property type="entry name" value="Methyltransf_23"/>
    <property type="match status" value="1"/>
</dbReference>
<dbReference type="Gene3D" id="3.40.50.720">
    <property type="entry name" value="NAD(P)-binding Rossmann-like Domain"/>
    <property type="match status" value="1"/>
</dbReference>
<dbReference type="EMBL" id="JNAJ01000004">
    <property type="protein sequence ID" value="KGF93087.1"/>
    <property type="molecule type" value="Genomic_DNA"/>
</dbReference>
<comment type="caution">
    <text evidence="1">The sequence shown here is derived from an EMBL/GenBank/DDBJ whole genome shotgun (WGS) entry which is preliminary data.</text>
</comment>
<name>A0A0A1ZU49_PROMR</name>
<keyword evidence="1" id="KW-0808">Transferase</keyword>
<keyword evidence="1" id="KW-0489">Methyltransferase</keyword>
<evidence type="ECO:0000313" key="2">
    <source>
        <dbReference type="Proteomes" id="UP000030491"/>
    </source>
</evidence>
<accession>A0A0A1ZU49</accession>
<organism evidence="1 2">
    <name type="scientific">Prochlorococcus marinus str. MIT 9116</name>
    <dbReference type="NCBI Taxonomy" id="167544"/>
    <lineage>
        <taxon>Bacteria</taxon>
        <taxon>Bacillati</taxon>
        <taxon>Cyanobacteriota</taxon>
        <taxon>Cyanophyceae</taxon>
        <taxon>Synechococcales</taxon>
        <taxon>Prochlorococcaceae</taxon>
        <taxon>Prochlorococcus</taxon>
    </lineage>
</organism>
<dbReference type="Gene3D" id="6.20.50.110">
    <property type="entry name" value="Methyltransferase, zinc-binding domain"/>
    <property type="match status" value="1"/>
</dbReference>
<dbReference type="GO" id="GO:0008168">
    <property type="term" value="F:methyltransferase activity"/>
    <property type="evidence" value="ECO:0007669"/>
    <property type="project" value="UniProtKB-KW"/>
</dbReference>
<reference evidence="2" key="1">
    <citation type="journal article" date="2014" name="Sci. Data">
        <title>Genomes of diverse isolates of the marine cyanobacterium Prochlorococcus.</title>
        <authorList>
            <person name="Biller S."/>
            <person name="Berube P."/>
            <person name="Thompson J."/>
            <person name="Kelly L."/>
            <person name="Roggensack S."/>
            <person name="Awad L."/>
            <person name="Roache-Johnson K."/>
            <person name="Ding H."/>
            <person name="Giovannoni S.J."/>
            <person name="Moore L.R."/>
            <person name="Chisholm S.W."/>
        </authorList>
    </citation>
    <scope>NUCLEOTIDE SEQUENCE [LARGE SCALE GENOMIC DNA]</scope>
</reference>
<dbReference type="AlphaFoldDB" id="A0A0A1ZU49"/>
<dbReference type="SUPFAM" id="SSF53335">
    <property type="entry name" value="S-adenosyl-L-methionine-dependent methyltransferases"/>
    <property type="match status" value="1"/>
</dbReference>
<sequence length="383" mass="44319">MKICRVCNSKEIRDSFTLNNFPSSAQGWTKNEIEAKVLKEDINVFECKECGLVQITNQPVKYYKEVIRSSAYSEDMKFQRLKQFSALKDLYITENKIFALEIGTGAGEYLNICKELNWESFGIEWSKENIKKAIGKEKIINGFVGESNTEDLKLKLFNLVDKEKINFCFCLNFIEHWPNPIKSLMEIKKLISKEAICLFEVPNFNMIKEENLYSEFIPDHLSYFTINSFSYLINKAGYEIIKIENFYNDYIISCYCKPKNESDLKNLNIKYMSEKEMISKSINKLKGNIFFWGAGHQALAYLSMIGTNKNIKVIDSAKFKQGNFCPGSGYRIHEPKILEEVNSGDLIISCGGYNKEVLKIAKQIINGNFNFYYIINGELKRIQ</sequence>
<dbReference type="InterPro" id="IPR038576">
    <property type="entry name" value="Methyltransf_Zn-bd_dom_put_sf"/>
</dbReference>
<dbReference type="RefSeq" id="WP_032513029.1">
    <property type="nucleotide sequence ID" value="NZ_JNAJ01000004.1"/>
</dbReference>
<protein>
    <submittedName>
        <fullName evidence="1">Putative methyltransferase</fullName>
    </submittedName>
</protein>
<dbReference type="Gene3D" id="3.40.50.150">
    <property type="entry name" value="Vaccinia Virus protein VP39"/>
    <property type="match status" value="1"/>
</dbReference>
<proteinExistence type="predicted"/>
<dbReference type="OrthoDB" id="9815644at2"/>
<dbReference type="GO" id="GO:0032259">
    <property type="term" value="P:methylation"/>
    <property type="evidence" value="ECO:0007669"/>
    <property type="project" value="UniProtKB-KW"/>
</dbReference>
<gene>
    <name evidence="1" type="ORF">EU93_0262</name>
</gene>
<dbReference type="Proteomes" id="UP000030491">
    <property type="component" value="Unassembled WGS sequence"/>
</dbReference>
<evidence type="ECO:0000313" key="1">
    <source>
        <dbReference type="EMBL" id="KGF93087.1"/>
    </source>
</evidence>